<dbReference type="KEGG" id="nal:B005_1619"/>
<protein>
    <submittedName>
        <fullName evidence="2">Uncharacterized protein</fullName>
    </submittedName>
</protein>
<dbReference type="PATRIC" id="fig|1205910.3.peg.1534"/>
<name>J7L9R7_NOCAA</name>
<feature type="compositionally biased region" description="Basic and acidic residues" evidence="1">
    <location>
        <begin position="28"/>
        <end position="39"/>
    </location>
</feature>
<organism evidence="2 3">
    <name type="scientific">Nocardiopsis alba (strain ATCC BAA-2165 / BE74)</name>
    <dbReference type="NCBI Taxonomy" id="1205910"/>
    <lineage>
        <taxon>Bacteria</taxon>
        <taxon>Bacillati</taxon>
        <taxon>Actinomycetota</taxon>
        <taxon>Actinomycetes</taxon>
        <taxon>Streptosporangiales</taxon>
        <taxon>Nocardiopsidaceae</taxon>
        <taxon>Nocardiopsis</taxon>
    </lineage>
</organism>
<reference evidence="2 3" key="1">
    <citation type="journal article" date="2012" name="J. Bacteriol.">
        <title>Whole-Genome Sequence of Nocardiopsis alba Strain ATCC BAA-2165, Associated with Honeybees.</title>
        <authorList>
            <person name="Qiao J."/>
            <person name="Chen L."/>
            <person name="Li Y."/>
            <person name="Wang J."/>
            <person name="Zhang W."/>
            <person name="Chen S."/>
        </authorList>
    </citation>
    <scope>NUCLEOTIDE SEQUENCE [LARGE SCALE GENOMIC DNA]</scope>
    <source>
        <strain evidence="3">ATCC BAA-2165 / BE74</strain>
    </source>
</reference>
<dbReference type="Proteomes" id="UP000003779">
    <property type="component" value="Chromosome"/>
</dbReference>
<evidence type="ECO:0000313" key="3">
    <source>
        <dbReference type="Proteomes" id="UP000003779"/>
    </source>
</evidence>
<dbReference type="EMBL" id="CP003788">
    <property type="protein sequence ID" value="AFR07217.1"/>
    <property type="molecule type" value="Genomic_DNA"/>
</dbReference>
<evidence type="ECO:0000256" key="1">
    <source>
        <dbReference type="SAM" id="MobiDB-lite"/>
    </source>
</evidence>
<dbReference type="HOGENOM" id="CLU_3313509_0_0_11"/>
<reference evidence="3" key="2">
    <citation type="submission" date="2012-08" db="EMBL/GenBank/DDBJ databases">
        <title>Whole-genome sequence of Nocardiopsis alba strain ATCC BAA-2165 associated with honeybees.</title>
        <authorList>
            <person name="Qiao J."/>
            <person name="Chen L."/>
            <person name="Li Y."/>
            <person name="Wang J."/>
            <person name="Zhang W."/>
            <person name="Chen S."/>
        </authorList>
    </citation>
    <scope>NUCLEOTIDE SEQUENCE [LARGE SCALE GENOMIC DNA]</scope>
    <source>
        <strain evidence="3">ATCC BAA-2165 / BE74</strain>
    </source>
</reference>
<proteinExistence type="predicted"/>
<sequence>MTVSDGRAGRVRDGDLPGTNVSTAGIRPVDERSEGRSTT</sequence>
<dbReference type="AlphaFoldDB" id="J7L9R7"/>
<dbReference type="STRING" id="1205910.B005_1619"/>
<feature type="region of interest" description="Disordered" evidence="1">
    <location>
        <begin position="1"/>
        <end position="39"/>
    </location>
</feature>
<gene>
    <name evidence="2" type="ordered locus">B005_1619</name>
</gene>
<evidence type="ECO:0000313" key="2">
    <source>
        <dbReference type="EMBL" id="AFR07217.1"/>
    </source>
</evidence>
<accession>J7L9R7</accession>